<keyword evidence="2" id="KW-1185">Reference proteome</keyword>
<reference evidence="1 2" key="2">
    <citation type="submission" date="2018-11" db="EMBL/GenBank/DDBJ databases">
        <authorList>
            <consortium name="Pathogen Informatics"/>
        </authorList>
    </citation>
    <scope>NUCLEOTIDE SEQUENCE [LARGE SCALE GENOMIC DNA]</scope>
</reference>
<dbReference type="EMBL" id="UZAE01014517">
    <property type="protein sequence ID" value="VDO13669.1"/>
    <property type="molecule type" value="Genomic_DNA"/>
</dbReference>
<protein>
    <submittedName>
        <fullName evidence="3">MSP domain-containing protein</fullName>
    </submittedName>
</protein>
<organism evidence="3">
    <name type="scientific">Rodentolepis nana</name>
    <name type="common">Dwarf tapeworm</name>
    <name type="synonym">Hymenolepis nana</name>
    <dbReference type="NCBI Taxonomy" id="102285"/>
    <lineage>
        <taxon>Eukaryota</taxon>
        <taxon>Metazoa</taxon>
        <taxon>Spiralia</taxon>
        <taxon>Lophotrochozoa</taxon>
        <taxon>Platyhelminthes</taxon>
        <taxon>Cestoda</taxon>
        <taxon>Eucestoda</taxon>
        <taxon>Cyclophyllidea</taxon>
        <taxon>Hymenolepididae</taxon>
        <taxon>Rodentolepis</taxon>
    </lineage>
</organism>
<evidence type="ECO:0000313" key="3">
    <source>
        <dbReference type="WBParaSite" id="HNAJ_0001266301-mRNA-1"/>
    </source>
</evidence>
<dbReference type="Proteomes" id="UP000278807">
    <property type="component" value="Unassembled WGS sequence"/>
</dbReference>
<proteinExistence type="predicted"/>
<dbReference type="AlphaFoldDB" id="A0A0R3TXR8"/>
<sequence>MIRLQSCQALYRLSLWQSKATISVTIPKVPIKILSHTSAQPKSSRYIFEFSNEVPDSCKRDAYLLDLNTVCCGRANPLFSQSIHITCTSLFTALSSNGIQHTAWAKALTSTSEKRIAIRVTFNTRVVIGRMRIGISQSVVAV</sequence>
<dbReference type="WBParaSite" id="HNAJ_0001266301-mRNA-1">
    <property type="protein sequence ID" value="HNAJ_0001266301-mRNA-1"/>
    <property type="gene ID" value="HNAJ_0001266301"/>
</dbReference>
<accession>A0A0R3TXR8</accession>
<gene>
    <name evidence="1" type="ORF">HNAJ_LOCUS12641</name>
</gene>
<evidence type="ECO:0000313" key="1">
    <source>
        <dbReference type="EMBL" id="VDO13669.1"/>
    </source>
</evidence>
<evidence type="ECO:0000313" key="2">
    <source>
        <dbReference type="Proteomes" id="UP000278807"/>
    </source>
</evidence>
<name>A0A0R3TXR8_RODNA</name>
<reference evidence="3" key="1">
    <citation type="submission" date="2017-02" db="UniProtKB">
        <authorList>
            <consortium name="WormBaseParasite"/>
        </authorList>
    </citation>
    <scope>IDENTIFICATION</scope>
</reference>